<proteinExistence type="predicted"/>
<dbReference type="Proteomes" id="UP001072034">
    <property type="component" value="Unassembled WGS sequence"/>
</dbReference>
<evidence type="ECO:0000256" key="2">
    <source>
        <dbReference type="SAM" id="Phobius"/>
    </source>
</evidence>
<dbReference type="RefSeq" id="WP_268916485.1">
    <property type="nucleotide sequence ID" value="NZ_CP124548.1"/>
</dbReference>
<reference evidence="3" key="1">
    <citation type="submission" date="2022-10" db="EMBL/GenBank/DDBJ databases">
        <title>Genome sequence of Actinomyces israelii ATCC 10048.</title>
        <authorList>
            <person name="Watt R.M."/>
            <person name="Tong W.M."/>
        </authorList>
    </citation>
    <scope>NUCLEOTIDE SEQUENCE</scope>
    <source>
        <strain evidence="3">ATCC 10048</strain>
    </source>
</reference>
<keyword evidence="2" id="KW-1133">Transmembrane helix</keyword>
<evidence type="ECO:0000313" key="4">
    <source>
        <dbReference type="Proteomes" id="UP001072034"/>
    </source>
</evidence>
<keyword evidence="2" id="KW-0812">Transmembrane</keyword>
<sequence>MMVLAVVIGVVLGIGIFVWIISNVTGRARIPYLLLALPTILLVALVRFIDGALVKRQQASGGLDNQDMAPLVSPYGQAQQPGVPAYDQTPQAGTQLSYSQNGPQVG</sequence>
<comment type="caution">
    <text evidence="3">The sequence shown here is derived from an EMBL/GenBank/DDBJ whole genome shotgun (WGS) entry which is preliminary data.</text>
</comment>
<evidence type="ECO:0000313" key="3">
    <source>
        <dbReference type="EMBL" id="MCZ0856778.1"/>
    </source>
</evidence>
<feature type="compositionally biased region" description="Polar residues" evidence="1">
    <location>
        <begin position="88"/>
        <end position="106"/>
    </location>
</feature>
<feature type="transmembrane region" description="Helical" evidence="2">
    <location>
        <begin position="5"/>
        <end position="24"/>
    </location>
</feature>
<organism evidence="3 4">
    <name type="scientific">Actinomyces israelii</name>
    <dbReference type="NCBI Taxonomy" id="1659"/>
    <lineage>
        <taxon>Bacteria</taxon>
        <taxon>Bacillati</taxon>
        <taxon>Actinomycetota</taxon>
        <taxon>Actinomycetes</taxon>
        <taxon>Actinomycetales</taxon>
        <taxon>Actinomycetaceae</taxon>
        <taxon>Actinomyces</taxon>
    </lineage>
</organism>
<feature type="transmembrane region" description="Helical" evidence="2">
    <location>
        <begin position="30"/>
        <end position="49"/>
    </location>
</feature>
<accession>A0ABT4I4W4</accession>
<dbReference type="EMBL" id="JAPTMY010000002">
    <property type="protein sequence ID" value="MCZ0856778.1"/>
    <property type="molecule type" value="Genomic_DNA"/>
</dbReference>
<keyword evidence="2" id="KW-0472">Membrane</keyword>
<keyword evidence="4" id="KW-1185">Reference proteome</keyword>
<evidence type="ECO:0000256" key="1">
    <source>
        <dbReference type="SAM" id="MobiDB-lite"/>
    </source>
</evidence>
<protein>
    <submittedName>
        <fullName evidence="3">Uncharacterized protein</fullName>
    </submittedName>
</protein>
<gene>
    <name evidence="3" type="ORF">OHJ16_01760</name>
</gene>
<name>A0ABT4I4W4_9ACTO</name>
<feature type="region of interest" description="Disordered" evidence="1">
    <location>
        <begin position="60"/>
        <end position="106"/>
    </location>
</feature>